<feature type="coiled-coil region" evidence="1">
    <location>
        <begin position="332"/>
        <end position="396"/>
    </location>
</feature>
<dbReference type="Proteomes" id="UP001162131">
    <property type="component" value="Unassembled WGS sequence"/>
</dbReference>
<protein>
    <submittedName>
        <fullName evidence="2">Uncharacterized protein</fullName>
    </submittedName>
</protein>
<accession>A0AAU9JYR5</accession>
<dbReference type="EMBL" id="CAJZBQ010000050">
    <property type="protein sequence ID" value="CAG9330050.1"/>
    <property type="molecule type" value="Genomic_DNA"/>
</dbReference>
<reference evidence="2" key="1">
    <citation type="submission" date="2021-09" db="EMBL/GenBank/DDBJ databases">
        <authorList>
            <consortium name="AG Swart"/>
            <person name="Singh M."/>
            <person name="Singh A."/>
            <person name="Seah K."/>
            <person name="Emmerich C."/>
        </authorList>
    </citation>
    <scope>NUCLEOTIDE SEQUENCE</scope>
    <source>
        <strain evidence="2">ATCC30299</strain>
    </source>
</reference>
<name>A0AAU9JYR5_9CILI</name>
<keyword evidence="1" id="KW-0175">Coiled coil</keyword>
<organism evidence="2 3">
    <name type="scientific">Blepharisma stoltei</name>
    <dbReference type="NCBI Taxonomy" id="1481888"/>
    <lineage>
        <taxon>Eukaryota</taxon>
        <taxon>Sar</taxon>
        <taxon>Alveolata</taxon>
        <taxon>Ciliophora</taxon>
        <taxon>Postciliodesmatophora</taxon>
        <taxon>Heterotrichea</taxon>
        <taxon>Heterotrichida</taxon>
        <taxon>Blepharismidae</taxon>
        <taxon>Blepharisma</taxon>
    </lineage>
</organism>
<comment type="caution">
    <text evidence="2">The sequence shown here is derived from an EMBL/GenBank/DDBJ whole genome shotgun (WGS) entry which is preliminary data.</text>
</comment>
<sequence>MLLIINQLMNKYSGFLISPKSAQSSRIFSPPCSRPTSSISTTAKTFMSKPFHFPEETTSFSHQQSIDAQWPEFELPDSADPNTSRYALPINFPIRPTTSQLSGLTLKENQKNHMRSCSMFSFLDGEPMEFNVVGHRRMPSEDQFTKILDKLEMVISNKNLVNQKVPLREGVPVDLLLDEGTIQYFRVRSKGRKSPLWVSIKKTKGKLITFVSRTIPEPSEHLCDQLSKFDNFEISDAGLRFRCDNIYLAIQAIEYSNFSITVGFGLKRQQSLVSSPIEKFESETPINEIQKDESKYQLAERVEKVLCKRRRTALSLSKEKDFVKNNMLISPKDEKKDKITWEEKRLKVLKNKEQIFKEKKDRTIKVLNRQAIRMEREKEEKRLNEIKNALLENQKSWFSLIYFSISLNKFKELRVACRASAFLKLSKTRSIRSIQRAYRSYTNNLDIKTLNTLRASSILKYYFNHTKPLINIPLKSQIVKCIKESAKHHILPYGFTRLYKRIVNIQRAWHMYNAKRKKRWESLIRFWNEMLEILIKESSNKAIRKKKKLLDSNKYAKITLISRNQVLTEYFRNCKRNFHIQLRDYIANTKESVRRGVKAFRMAITKGNEDSPAYITFAPDFKYLPSTEELIKLIEKATKL</sequence>
<proteinExistence type="predicted"/>
<evidence type="ECO:0000313" key="3">
    <source>
        <dbReference type="Proteomes" id="UP001162131"/>
    </source>
</evidence>
<evidence type="ECO:0000256" key="1">
    <source>
        <dbReference type="SAM" id="Coils"/>
    </source>
</evidence>
<gene>
    <name evidence="2" type="ORF">BSTOLATCC_MIC50160</name>
</gene>
<dbReference type="AlphaFoldDB" id="A0AAU9JYR5"/>
<evidence type="ECO:0000313" key="2">
    <source>
        <dbReference type="EMBL" id="CAG9330050.1"/>
    </source>
</evidence>
<keyword evidence="3" id="KW-1185">Reference proteome</keyword>